<dbReference type="InParanoid" id="E2B456"/>
<name>E2B456_HARSA</name>
<organism evidence="2">
    <name type="scientific">Harpegnathos saltator</name>
    <name type="common">Jerdon's jumping ant</name>
    <dbReference type="NCBI Taxonomy" id="610380"/>
    <lineage>
        <taxon>Eukaryota</taxon>
        <taxon>Metazoa</taxon>
        <taxon>Ecdysozoa</taxon>
        <taxon>Arthropoda</taxon>
        <taxon>Hexapoda</taxon>
        <taxon>Insecta</taxon>
        <taxon>Pterygota</taxon>
        <taxon>Neoptera</taxon>
        <taxon>Endopterygota</taxon>
        <taxon>Hymenoptera</taxon>
        <taxon>Apocrita</taxon>
        <taxon>Aculeata</taxon>
        <taxon>Formicoidea</taxon>
        <taxon>Formicidae</taxon>
        <taxon>Ponerinae</taxon>
        <taxon>Ponerini</taxon>
        <taxon>Harpegnathos</taxon>
    </lineage>
</organism>
<keyword evidence="2" id="KW-1185">Reference proteome</keyword>
<sequence length="25" mass="3023">IYVDQYNWFPMPSTMHEILMHGAEI</sequence>
<reference evidence="1 2" key="1">
    <citation type="journal article" date="2010" name="Science">
        <title>Genomic comparison of the ants Camponotus floridanus and Harpegnathos saltator.</title>
        <authorList>
            <person name="Bonasio R."/>
            <person name="Zhang G."/>
            <person name="Ye C."/>
            <person name="Mutti N.S."/>
            <person name="Fang X."/>
            <person name="Qin N."/>
            <person name="Donahue G."/>
            <person name="Yang P."/>
            <person name="Li Q."/>
            <person name="Li C."/>
            <person name="Zhang P."/>
            <person name="Huang Z."/>
            <person name="Berger S.L."/>
            <person name="Reinberg D."/>
            <person name="Wang J."/>
            <person name="Liebig J."/>
        </authorList>
    </citation>
    <scope>NUCLEOTIDE SEQUENCE [LARGE SCALE GENOMIC DNA]</scope>
    <source>
        <strain evidence="1 2">R22 G/1</strain>
    </source>
</reference>
<dbReference type="EMBL" id="GL445481">
    <property type="protein sequence ID" value="EFN89526.1"/>
    <property type="molecule type" value="Genomic_DNA"/>
</dbReference>
<dbReference type="Proteomes" id="UP000008237">
    <property type="component" value="Unassembled WGS sequence"/>
</dbReference>
<feature type="non-terminal residue" evidence="1">
    <location>
        <position position="1"/>
    </location>
</feature>
<protein>
    <submittedName>
        <fullName evidence="1">Uncharacterized protein</fullName>
    </submittedName>
</protein>
<gene>
    <name evidence="1" type="ORF">EAI_17377</name>
</gene>
<dbReference type="AlphaFoldDB" id="E2B456"/>
<proteinExistence type="predicted"/>
<feature type="non-terminal residue" evidence="1">
    <location>
        <position position="25"/>
    </location>
</feature>
<evidence type="ECO:0000313" key="2">
    <source>
        <dbReference type="Proteomes" id="UP000008237"/>
    </source>
</evidence>
<evidence type="ECO:0000313" key="1">
    <source>
        <dbReference type="EMBL" id="EFN89526.1"/>
    </source>
</evidence>
<accession>E2B456</accession>